<proteinExistence type="predicted"/>
<evidence type="ECO:0000313" key="1">
    <source>
        <dbReference type="EMBL" id="KAI4326280.1"/>
    </source>
</evidence>
<gene>
    <name evidence="1" type="ORF">MLD38_031609</name>
</gene>
<dbReference type="Proteomes" id="UP001057402">
    <property type="component" value="Chromosome 9"/>
</dbReference>
<comment type="caution">
    <text evidence="1">The sequence shown here is derived from an EMBL/GenBank/DDBJ whole genome shotgun (WGS) entry which is preliminary data.</text>
</comment>
<sequence length="174" mass="20335">MEEGGRKGEGQEREGRLQVSEAEGRRRHLRQPEGHLSSAPPRVSVFPHKTRGTELLPIVASLRDIIQLSRVVMKLHDGKEWFAGFEVVPDEKERLYIKDIKLGLRLNMIRKILYKQEASKIEWIIYLWDVTDTQTIVCNQDLQKKWIIQSSTIWKQATVKRSPMFLSLCRKRLS</sequence>
<name>A0ACB9MQU4_9MYRT</name>
<protein>
    <submittedName>
        <fullName evidence="1">Uncharacterized protein</fullName>
    </submittedName>
</protein>
<keyword evidence="2" id="KW-1185">Reference proteome</keyword>
<evidence type="ECO:0000313" key="2">
    <source>
        <dbReference type="Proteomes" id="UP001057402"/>
    </source>
</evidence>
<accession>A0ACB9MQU4</accession>
<dbReference type="EMBL" id="CM042888">
    <property type="protein sequence ID" value="KAI4326280.1"/>
    <property type="molecule type" value="Genomic_DNA"/>
</dbReference>
<organism evidence="1 2">
    <name type="scientific">Melastoma candidum</name>
    <dbReference type="NCBI Taxonomy" id="119954"/>
    <lineage>
        <taxon>Eukaryota</taxon>
        <taxon>Viridiplantae</taxon>
        <taxon>Streptophyta</taxon>
        <taxon>Embryophyta</taxon>
        <taxon>Tracheophyta</taxon>
        <taxon>Spermatophyta</taxon>
        <taxon>Magnoliopsida</taxon>
        <taxon>eudicotyledons</taxon>
        <taxon>Gunneridae</taxon>
        <taxon>Pentapetalae</taxon>
        <taxon>rosids</taxon>
        <taxon>malvids</taxon>
        <taxon>Myrtales</taxon>
        <taxon>Melastomataceae</taxon>
        <taxon>Melastomatoideae</taxon>
        <taxon>Melastomateae</taxon>
        <taxon>Melastoma</taxon>
    </lineage>
</organism>
<reference evidence="2" key="1">
    <citation type="journal article" date="2023" name="Front. Plant Sci.">
        <title>Chromosomal-level genome assembly of Melastoma candidum provides insights into trichome evolution.</title>
        <authorList>
            <person name="Zhong Y."/>
            <person name="Wu W."/>
            <person name="Sun C."/>
            <person name="Zou P."/>
            <person name="Liu Y."/>
            <person name="Dai S."/>
            <person name="Zhou R."/>
        </authorList>
    </citation>
    <scope>NUCLEOTIDE SEQUENCE [LARGE SCALE GENOMIC DNA]</scope>
</reference>